<gene>
    <name evidence="2" type="ORF">RGQ15_08895</name>
</gene>
<name>A0ABU2HRN7_9RHOB</name>
<organism evidence="2 3">
    <name type="scientific">Paracoccus aurantius</name>
    <dbReference type="NCBI Taxonomy" id="3073814"/>
    <lineage>
        <taxon>Bacteria</taxon>
        <taxon>Pseudomonadati</taxon>
        <taxon>Pseudomonadota</taxon>
        <taxon>Alphaproteobacteria</taxon>
        <taxon>Rhodobacterales</taxon>
        <taxon>Paracoccaceae</taxon>
        <taxon>Paracoccus</taxon>
    </lineage>
</organism>
<dbReference type="EMBL" id="JAVQLW010000001">
    <property type="protein sequence ID" value="MDS9467686.1"/>
    <property type="molecule type" value="Genomic_DNA"/>
</dbReference>
<evidence type="ECO:0000313" key="3">
    <source>
        <dbReference type="Proteomes" id="UP001269144"/>
    </source>
</evidence>
<proteinExistence type="predicted"/>
<reference evidence="3" key="1">
    <citation type="submission" date="2023-07" db="EMBL/GenBank/DDBJ databases">
        <title>Paracoccus sp. MBLB3053 whole genome sequence.</title>
        <authorList>
            <person name="Hwang C.Y."/>
            <person name="Cho E.-S."/>
            <person name="Seo M.-J."/>
        </authorList>
    </citation>
    <scope>NUCLEOTIDE SEQUENCE [LARGE SCALE GENOMIC DNA]</scope>
    <source>
        <strain evidence="3">MBLB3053</strain>
    </source>
</reference>
<feature type="region of interest" description="Disordered" evidence="1">
    <location>
        <begin position="70"/>
        <end position="95"/>
    </location>
</feature>
<accession>A0ABU2HRN7</accession>
<comment type="caution">
    <text evidence="2">The sequence shown here is derived from an EMBL/GenBank/DDBJ whole genome shotgun (WGS) entry which is preliminary data.</text>
</comment>
<dbReference type="RefSeq" id="WP_311159855.1">
    <property type="nucleotide sequence ID" value="NZ_JAVQLW010000001.1"/>
</dbReference>
<keyword evidence="3" id="KW-1185">Reference proteome</keyword>
<sequence length="645" mass="68794">MTDEVSRLRIDYQEFDPRQTRYDTGEISSQDSDPKYPFELPDSDPGLAYRSQGRSMGEVHQDADYVFLDPGRGPLPRASYSTGPRGNEAETGPNDQGLFAPSVDFTPEVTPVVPVSNPGVPLLGGQPGPWDWDWTLPPPGSVATYIVQQSILHDGDLLLPAPGVLPPEFDGKLGDLYVQASQLGVTLDLALPQNEDAFLEMARAFARSHPPENQPDGAEVSTFQGAAVKGQILNGQAVEVAPQLEKLLPAYRAEILADEGHDNAAQHELVVGNNMLLNEAHINTAWIAAPVLYASQGIYSYGVVSQVNVWSDIDHIAGPNPVQAATNAVNYASFSSLSNPAPHLVAGAGDAPQYWVTATLEGSLVSFNWIDQYNLISDDDITSVTFHANETLMLIGENGALNSVSLAELGYQFDLIIIDGYIINLNSIQQTNILLDDDNIVLQAKSGEISSSDNLLMNSATITTIGETSFAGTNAGIASVIDSSPDGQFVLPPEVLADPNFAGLQVVRVLHIQGDLVSVNVIRQTNVLGDSDQVDAMAADLLDSDGDIRVVAGSNVLANTASITEYGVDATLYSSGEYYTDALLHQAELVSEPLNLTTEGAPVLASEAVLFLAEGMIGDHDADRTTPVHHDDAAVPSDIMETVLA</sequence>
<feature type="region of interest" description="Disordered" evidence="1">
    <location>
        <begin position="1"/>
        <end position="55"/>
    </location>
</feature>
<protein>
    <recommendedName>
        <fullName evidence="4">Type I secretion protein</fullName>
    </recommendedName>
</protein>
<evidence type="ECO:0000313" key="2">
    <source>
        <dbReference type="EMBL" id="MDS9467686.1"/>
    </source>
</evidence>
<evidence type="ECO:0000256" key="1">
    <source>
        <dbReference type="SAM" id="MobiDB-lite"/>
    </source>
</evidence>
<feature type="compositionally biased region" description="Basic and acidic residues" evidence="1">
    <location>
        <begin position="1"/>
        <end position="24"/>
    </location>
</feature>
<dbReference type="Proteomes" id="UP001269144">
    <property type="component" value="Unassembled WGS sequence"/>
</dbReference>
<evidence type="ECO:0008006" key="4">
    <source>
        <dbReference type="Google" id="ProtNLM"/>
    </source>
</evidence>